<dbReference type="Proteomes" id="UP000318939">
    <property type="component" value="Chromosome"/>
</dbReference>
<proteinExistence type="predicted"/>
<protein>
    <submittedName>
        <fullName evidence="1">Uncharacterized protein</fullName>
    </submittedName>
</protein>
<name>A0ABY8IIR6_9HYPH</name>
<dbReference type="RefSeq" id="WP_142823809.1">
    <property type="nucleotide sequence ID" value="NZ_CP117267.1"/>
</dbReference>
<gene>
    <name evidence="1" type="ORF">PR018_17715</name>
</gene>
<sequence>MKDVQDSKASRQPDPRDRLIVALYAQLKAERETREALEWLIHNGTLSSAVLEAVAGDAVPAASSDELAAVEKIVALDNRRRGH</sequence>
<organism evidence="1 2">
    <name type="scientific">Rhizobium rhododendri</name>
    <dbReference type="NCBI Taxonomy" id="2506430"/>
    <lineage>
        <taxon>Bacteria</taxon>
        <taxon>Pseudomonadati</taxon>
        <taxon>Pseudomonadota</taxon>
        <taxon>Alphaproteobacteria</taxon>
        <taxon>Hyphomicrobiales</taxon>
        <taxon>Rhizobiaceae</taxon>
        <taxon>Rhizobium/Agrobacterium group</taxon>
        <taxon>Rhizobium</taxon>
    </lineage>
</organism>
<accession>A0ABY8IIR6</accession>
<reference evidence="1" key="1">
    <citation type="journal article" date="2019" name="Phytopathology">
        <title>A Novel Group of Rhizobium tumorigenes-Like Agrobacteria Associated with Crown Gall Disease of Rhododendron and Blueberry.</title>
        <authorList>
            <person name="Kuzmanovic N."/>
            <person name="Behrens P."/>
            <person name="Idczak E."/>
            <person name="Wagner S."/>
            <person name="Gotz M."/>
            <person name="Sproer C."/>
            <person name="Bunk B."/>
            <person name="Overmann J."/>
            <person name="Smalla K."/>
        </authorList>
    </citation>
    <scope>NUCLEOTIDE SEQUENCE</scope>
    <source>
        <strain evidence="1">Rho-6.2</strain>
    </source>
</reference>
<evidence type="ECO:0000313" key="1">
    <source>
        <dbReference type="EMBL" id="WFS22925.1"/>
    </source>
</evidence>
<dbReference type="EMBL" id="CP117267">
    <property type="protein sequence ID" value="WFS22925.1"/>
    <property type="molecule type" value="Genomic_DNA"/>
</dbReference>
<reference evidence="1" key="2">
    <citation type="journal article" date="2023" name="MicrobiologyOpen">
        <title>Genomics of the tumorigenes clade of the family Rhizobiaceae and description of Rhizobium rhododendri sp. nov.</title>
        <authorList>
            <person name="Kuzmanovic N."/>
            <person name="diCenzo G.C."/>
            <person name="Bunk B."/>
            <person name="Sproeer C."/>
            <person name="Fruehling A."/>
            <person name="Neumann-Schaal M."/>
            <person name="Overmann J."/>
            <person name="Smalla K."/>
        </authorList>
    </citation>
    <scope>NUCLEOTIDE SEQUENCE</scope>
    <source>
        <strain evidence="1">Rho-6.2</strain>
    </source>
</reference>
<keyword evidence="2" id="KW-1185">Reference proteome</keyword>
<evidence type="ECO:0000313" key="2">
    <source>
        <dbReference type="Proteomes" id="UP000318939"/>
    </source>
</evidence>